<dbReference type="AlphaFoldDB" id="A0A5N5DUC2"/>
<dbReference type="InterPro" id="IPR006043">
    <property type="entry name" value="NCS2"/>
</dbReference>
<gene>
    <name evidence="6" type="ORF">BS297_29690</name>
</gene>
<dbReference type="GO" id="GO:0015205">
    <property type="term" value="F:nucleobase transmembrane transporter activity"/>
    <property type="evidence" value="ECO:0007669"/>
    <property type="project" value="UniProtKB-ARBA"/>
</dbReference>
<feature type="non-terminal residue" evidence="6">
    <location>
        <position position="1"/>
    </location>
</feature>
<evidence type="ECO:0000313" key="6">
    <source>
        <dbReference type="EMBL" id="KAB2581666.1"/>
    </source>
</evidence>
<sequence>ATAVILAFSPKFGALVFTVPNGVIGGATMVLYGLIGILGVRIWMEAKVDFTDPVNLTVAAAALVAGIGNLTLTIGSVELGGIAWGSIGILVAYPIMRYLAKFRTSSNR</sequence>
<protein>
    <submittedName>
        <fullName evidence="6">Nitrate reductase</fullName>
    </submittedName>
</protein>
<evidence type="ECO:0000256" key="5">
    <source>
        <dbReference type="SAM" id="Phobius"/>
    </source>
</evidence>
<dbReference type="EMBL" id="MRBO01000809">
    <property type="protein sequence ID" value="KAB2581666.1"/>
    <property type="molecule type" value="Genomic_DNA"/>
</dbReference>
<reference evidence="6 7" key="1">
    <citation type="journal article" date="2017" name="Poromechanics V (2013)">
        <title>Genomic Characterization of the Arsenic-Tolerant Actinobacterium, &lt;i&gt;Rhodococcus erythropolis&lt;/i&gt; S43.</title>
        <authorList>
            <person name="Retamal-Morales G."/>
            <person name="Mehnert M."/>
            <person name="Schwabe R."/>
            <person name="Tischler D."/>
            <person name="Schloemann M."/>
            <person name="Levican G.J."/>
        </authorList>
    </citation>
    <scope>NUCLEOTIDE SEQUENCE [LARGE SCALE GENOMIC DNA]</scope>
    <source>
        <strain evidence="6 7">S43</strain>
    </source>
</reference>
<keyword evidence="4 5" id="KW-0472">Membrane</keyword>
<keyword evidence="2 5" id="KW-0812">Transmembrane</keyword>
<dbReference type="Pfam" id="PF00860">
    <property type="entry name" value="Xan_ur_permease"/>
    <property type="match status" value="1"/>
</dbReference>
<accession>A0A5N5DUC2</accession>
<name>A0A5N5DUC2_RHOER</name>
<evidence type="ECO:0000256" key="1">
    <source>
        <dbReference type="ARBA" id="ARBA00004141"/>
    </source>
</evidence>
<evidence type="ECO:0000256" key="2">
    <source>
        <dbReference type="ARBA" id="ARBA00022692"/>
    </source>
</evidence>
<dbReference type="Proteomes" id="UP000325576">
    <property type="component" value="Unassembled WGS sequence"/>
</dbReference>
<keyword evidence="3 5" id="KW-1133">Transmembrane helix</keyword>
<comment type="caution">
    <text evidence="6">The sequence shown here is derived from an EMBL/GenBank/DDBJ whole genome shotgun (WGS) entry which is preliminary data.</text>
</comment>
<feature type="transmembrane region" description="Helical" evidence="5">
    <location>
        <begin position="56"/>
        <end position="75"/>
    </location>
</feature>
<feature type="transmembrane region" description="Helical" evidence="5">
    <location>
        <begin position="81"/>
        <end position="100"/>
    </location>
</feature>
<comment type="subcellular location">
    <subcellularLocation>
        <location evidence="1">Membrane</location>
        <topology evidence="1">Multi-pass membrane protein</topology>
    </subcellularLocation>
</comment>
<dbReference type="GO" id="GO:0016020">
    <property type="term" value="C:membrane"/>
    <property type="evidence" value="ECO:0007669"/>
    <property type="project" value="UniProtKB-SubCell"/>
</dbReference>
<evidence type="ECO:0000256" key="3">
    <source>
        <dbReference type="ARBA" id="ARBA00022989"/>
    </source>
</evidence>
<evidence type="ECO:0000256" key="4">
    <source>
        <dbReference type="ARBA" id="ARBA00023136"/>
    </source>
</evidence>
<feature type="transmembrane region" description="Helical" evidence="5">
    <location>
        <begin position="23"/>
        <end position="44"/>
    </location>
</feature>
<evidence type="ECO:0000313" key="7">
    <source>
        <dbReference type="Proteomes" id="UP000325576"/>
    </source>
</evidence>
<organism evidence="6 7">
    <name type="scientific">Rhodococcus erythropolis</name>
    <name type="common">Arthrobacter picolinophilus</name>
    <dbReference type="NCBI Taxonomy" id="1833"/>
    <lineage>
        <taxon>Bacteria</taxon>
        <taxon>Bacillati</taxon>
        <taxon>Actinomycetota</taxon>
        <taxon>Actinomycetes</taxon>
        <taxon>Mycobacteriales</taxon>
        <taxon>Nocardiaceae</taxon>
        <taxon>Rhodococcus</taxon>
        <taxon>Rhodococcus erythropolis group</taxon>
    </lineage>
</organism>
<proteinExistence type="predicted"/>